<feature type="compositionally biased region" description="Low complexity" evidence="1">
    <location>
        <begin position="559"/>
        <end position="569"/>
    </location>
</feature>
<accession>A0AA39V905</accession>
<feature type="region of interest" description="Disordered" evidence="1">
    <location>
        <begin position="621"/>
        <end position="652"/>
    </location>
</feature>
<proteinExistence type="predicted"/>
<feature type="compositionally biased region" description="Polar residues" evidence="1">
    <location>
        <begin position="914"/>
        <end position="927"/>
    </location>
</feature>
<organism evidence="2 3">
    <name type="scientific">Cladonia borealis</name>
    <dbReference type="NCBI Taxonomy" id="184061"/>
    <lineage>
        <taxon>Eukaryota</taxon>
        <taxon>Fungi</taxon>
        <taxon>Dikarya</taxon>
        <taxon>Ascomycota</taxon>
        <taxon>Pezizomycotina</taxon>
        <taxon>Lecanoromycetes</taxon>
        <taxon>OSLEUM clade</taxon>
        <taxon>Lecanoromycetidae</taxon>
        <taxon>Lecanorales</taxon>
        <taxon>Lecanorineae</taxon>
        <taxon>Cladoniaceae</taxon>
        <taxon>Cladonia</taxon>
    </lineage>
</organism>
<feature type="region of interest" description="Disordered" evidence="1">
    <location>
        <begin position="908"/>
        <end position="967"/>
    </location>
</feature>
<feature type="compositionally biased region" description="Acidic residues" evidence="1">
    <location>
        <begin position="294"/>
        <end position="309"/>
    </location>
</feature>
<feature type="compositionally biased region" description="Basic residues" evidence="1">
    <location>
        <begin position="415"/>
        <end position="427"/>
    </location>
</feature>
<protein>
    <submittedName>
        <fullName evidence="2">Uncharacterized protein</fullName>
    </submittedName>
</protein>
<feature type="region of interest" description="Disordered" evidence="1">
    <location>
        <begin position="64"/>
        <end position="102"/>
    </location>
</feature>
<feature type="compositionally biased region" description="Basic and acidic residues" evidence="1">
    <location>
        <begin position="442"/>
        <end position="462"/>
    </location>
</feature>
<dbReference type="PANTHER" id="PTHR28122:SF1">
    <property type="entry name" value="E3 UBIQUITIN-PROTEIN LIGASE SUBSTRATE RECEPTOR MMS22"/>
    <property type="match status" value="1"/>
</dbReference>
<feature type="region of interest" description="Disordered" evidence="1">
    <location>
        <begin position="146"/>
        <end position="250"/>
    </location>
</feature>
<feature type="compositionally biased region" description="Polar residues" evidence="1">
    <location>
        <begin position="310"/>
        <end position="329"/>
    </location>
</feature>
<evidence type="ECO:0000256" key="1">
    <source>
        <dbReference type="SAM" id="MobiDB-lite"/>
    </source>
</evidence>
<comment type="caution">
    <text evidence="2">The sequence shown here is derived from an EMBL/GenBank/DDBJ whole genome shotgun (WGS) entry which is preliminary data.</text>
</comment>
<keyword evidence="3" id="KW-1185">Reference proteome</keyword>
<feature type="region of interest" description="Disordered" evidence="1">
    <location>
        <begin position="705"/>
        <end position="730"/>
    </location>
</feature>
<name>A0AA39V905_9LECA</name>
<feature type="region of interest" description="Disordered" evidence="1">
    <location>
        <begin position="548"/>
        <end position="575"/>
    </location>
</feature>
<feature type="compositionally biased region" description="Basic residues" evidence="1">
    <location>
        <begin position="706"/>
        <end position="717"/>
    </location>
</feature>
<dbReference type="InterPro" id="IPR019021">
    <property type="entry name" value="Mms22"/>
</dbReference>
<evidence type="ECO:0000313" key="2">
    <source>
        <dbReference type="EMBL" id="KAK0514080.1"/>
    </source>
</evidence>
<feature type="compositionally biased region" description="Polar residues" evidence="1">
    <location>
        <begin position="148"/>
        <end position="164"/>
    </location>
</feature>
<feature type="region of interest" description="Disordered" evidence="1">
    <location>
        <begin position="363"/>
        <end position="489"/>
    </location>
</feature>
<dbReference type="Pfam" id="PF09462">
    <property type="entry name" value="Mus7"/>
    <property type="match status" value="1"/>
</dbReference>
<feature type="region of interest" description="Disordered" evidence="1">
    <location>
        <begin position="281"/>
        <end position="333"/>
    </location>
</feature>
<dbReference type="GO" id="GO:0000724">
    <property type="term" value="P:double-strand break repair via homologous recombination"/>
    <property type="evidence" value="ECO:0007669"/>
    <property type="project" value="TreeGrafter"/>
</dbReference>
<dbReference type="GO" id="GO:0031297">
    <property type="term" value="P:replication fork processing"/>
    <property type="evidence" value="ECO:0007669"/>
    <property type="project" value="InterPro"/>
</dbReference>
<dbReference type="GO" id="GO:0005634">
    <property type="term" value="C:nucleus"/>
    <property type="evidence" value="ECO:0007669"/>
    <property type="project" value="InterPro"/>
</dbReference>
<feature type="region of interest" description="Disordered" evidence="1">
    <location>
        <begin position="766"/>
        <end position="831"/>
    </location>
</feature>
<feature type="compositionally biased region" description="Polar residues" evidence="1">
    <location>
        <begin position="20"/>
        <end position="33"/>
    </location>
</feature>
<feature type="region of interest" description="Disordered" evidence="1">
    <location>
        <begin position="1"/>
        <end position="35"/>
    </location>
</feature>
<dbReference type="Proteomes" id="UP001166286">
    <property type="component" value="Unassembled WGS sequence"/>
</dbReference>
<feature type="compositionally biased region" description="Basic residues" evidence="1">
    <location>
        <begin position="933"/>
        <end position="947"/>
    </location>
</feature>
<evidence type="ECO:0000313" key="3">
    <source>
        <dbReference type="Proteomes" id="UP001166286"/>
    </source>
</evidence>
<feature type="compositionally biased region" description="Low complexity" evidence="1">
    <location>
        <begin position="167"/>
        <end position="180"/>
    </location>
</feature>
<feature type="compositionally biased region" description="Basic and acidic residues" evidence="1">
    <location>
        <begin position="90"/>
        <end position="100"/>
    </location>
</feature>
<dbReference type="PANTHER" id="PTHR28122">
    <property type="entry name" value="E3 UBIQUITIN-PROTEIN LIGASE SUBSTRATE RECEPTOR MMS22"/>
    <property type="match status" value="1"/>
</dbReference>
<gene>
    <name evidence="2" type="ORF">JMJ35_003802</name>
</gene>
<dbReference type="GO" id="GO:0035361">
    <property type="term" value="C:Cul8-RING ubiquitin ligase complex"/>
    <property type="evidence" value="ECO:0007669"/>
    <property type="project" value="TreeGrafter"/>
</dbReference>
<reference evidence="2" key="1">
    <citation type="submission" date="2023-03" db="EMBL/GenBank/DDBJ databases">
        <title>Complete genome of Cladonia borealis.</title>
        <authorList>
            <person name="Park H."/>
        </authorList>
    </citation>
    <scope>NUCLEOTIDE SEQUENCE</scope>
    <source>
        <strain evidence="2">ANT050790</strain>
    </source>
</reference>
<sequence length="2247" mass="251610">MAEWRARGYVVDSDEEDDSQATSLRNPSASRNGFVNIDDTVDACVPSKSYGKAPAREEVVKVLIQSKSEKETGKGSLEGGGKPTGSQGLNEHRHQGKQHDTSLLAVLTDGYGHSGELPDYNAIDELQQDHYNATPHIQPDAELLQEAQVHSSREPSSATLQSHDQVPCSASSSPLSSISPEPSPLLPSNAGLPALDLGYSQAEDDSYARPSIQLSGPDVRHTTATSSPVPDNPAPGGRVRSLRRRNPIQLHPYQIESEKYRQVLKARGLKPLRIAQMEAEAIKARDPESQNQEYDAEDSQLNESAEDDPTSSSPLATQDTTGGASQNPRETIVLGDDELPDLSTLLRNPSITYISNGYKRRKMIPPSFKMPEGSILGRGLDNPAHPVDPALGDEDHVSDVPLSPPHSGSPTPSKVTRRFKPRFRYPRRPSPPALPTPVTSSEPRRRAFLDLSEDHQEGHDSPQRISIAGQHESSDLSGTSSEDEPSSEIHLAQRKIRGVLPASWLKLDLKSQKTKARTHQDCHSSLSPEKANLQRGVARPVAFGAGKSPALSKLQHGPIEISGDEGSSSDNDDPQEVLQAKQNKNLHNEDVDMFLTSRWGEAAEDDRIDAMLPTATRERARYRKEKATQRKLGSFEGQSRAGSGTLPKEAWVPRSGQPRITEKFVKAAKRKPAVHPPRLSILDAHVTPEHSQMPVPPFLKIASRTARARKDKGRHSPSPKYLRLATEQDDNDANEALRDWREGTIAPTLNAYLDHRAPRLALYPRSANSTLPSTAPDRLKSPKQLRLPLSKYSSVRTHSTNKRPRKVQTSLEHSLKKQGSHGYDSSDAPEDVGMPRIDHKAKKKGQIISNLQAPSDMRPAMLEILRGQSDQIHAKTLFEQDLSRINRFDDGSGLPNVLRMFNRDESTRAVGQSMHPNDQRGNPSLTNVEAPRRRSIVHRKRKRRPKHKESSTSWSSHPSAAIDADDFSDEPPFACESRIGSHNVLLGLRPFGTRYSDTCDIAPLPTGTCFHDRSILGSGIFAKSLRPADPNVQNSARGYLVRIYDQRTFRWGPWNDTVSSELGEFTCLITQAIQDAWAHGDNELTARRSRQAISMLKDIIAYFSDHVSFLDDIDRVACVQRSKLLTSTILNEVDQRGTEETKSANQGTLEWRIHFLHQVSTLNLVMVNSLYQLGKHELVSAQLQQDIQSVLRKSAQLTLGWASNGELEAFEACITHLKHSTTANYIIGEQQHAIEAFVIAHHVVSQNQELRAITLEIVQSKISPMSPESIFDIQILEKCWQKLFTLLPFLEFDTKGVLETGRRFKMTFENWTLVKRLIGPVLEVSLKNPRGQAPSFNAYCRAVFGRCLHLINGWGWRRCEAIIGTLFDFFARNNLAHLKNEESHGSPPFLSQLDKDPPLTAQSEDRGFHILLKIIGSGIKHMVQVYPEKKVRDIVWRLMPNHGRFHPKEESIRQEDLDALRNHHDLLCTLYWASPSGCRPRLSVIRNLVNLETSHREACHINIRAWFNLVKFQLSTDEPVESLGPFAEWHNDLLCQILRQHALARTEAEDHVISAQQDGGLTVSRELLESTIARNQRQVEGILSDALVCLKLAVGAAANEKAAAVLSSTTITKVFELFDAGRPHVFKVIIQSLDVVSSYASKSLIQDTGSRCTNDDSQDYGEWPASDEEDELGVPSNRFEGLPLIAFQEPLRHLLSNCFGSDLVPDDALLLKLVDVWVAVAQVLVRKGEKSWDDYVDRFGADSWMSLRDTEQTRKYSVYYMAILIERHSRIVQDHPTFFLTSWIASLVERESMLKFQHRFTETFLNSGFDEPIISNLPFWADASTGLFRISASVFSERRLPIISTVLSNMRTTLDHAIVDPTMDATQLRQEYKDLLKHLMSRMKQNYQELGHGSNVRGVYVSFVHRVVEFLQQHTSTICPIDRFFTDNGTFPLPATDPTYVVGQLKSYALRLQDARTPKQLIAFLQSVSERAAIDGQQPYLVGQLHAAMSNIFEDGTDARPTLRSFIVKAIVPAYISMAFTHESGWILALPFLKALQNVFRELLLDFDGTNIDSIAAVTSLATAFLDSVRQSVGTLLYRSDPFREARILKTLSACYSALTALLPLWDYLVRLPESTARAKNDIDFLRSVAAYILALLREDNDVFAPDIDSAKSPTNSELQNFTTLELKDTLIKNWTCHDGRHYVTRGSTRREVVVDIGLYEEEKREMLISLDDFFRCLGAMPALIDDDENDRMHQRSIADRMDALIF</sequence>
<dbReference type="EMBL" id="JAFEKC020000006">
    <property type="protein sequence ID" value="KAK0514080.1"/>
    <property type="molecule type" value="Genomic_DNA"/>
</dbReference>